<organism evidence="3 4">
    <name type="scientific">Lupinus angustifolius</name>
    <name type="common">Narrow-leaved blue lupine</name>
    <dbReference type="NCBI Taxonomy" id="3871"/>
    <lineage>
        <taxon>Eukaryota</taxon>
        <taxon>Viridiplantae</taxon>
        <taxon>Streptophyta</taxon>
        <taxon>Embryophyta</taxon>
        <taxon>Tracheophyta</taxon>
        <taxon>Spermatophyta</taxon>
        <taxon>Magnoliopsida</taxon>
        <taxon>eudicotyledons</taxon>
        <taxon>Gunneridae</taxon>
        <taxon>Pentapetalae</taxon>
        <taxon>rosids</taxon>
        <taxon>fabids</taxon>
        <taxon>Fabales</taxon>
        <taxon>Fabaceae</taxon>
        <taxon>Papilionoideae</taxon>
        <taxon>50 kb inversion clade</taxon>
        <taxon>genistoids sensu lato</taxon>
        <taxon>core genistoids</taxon>
        <taxon>Genisteae</taxon>
        <taxon>Lupinus</taxon>
    </lineage>
</organism>
<keyword evidence="4" id="KW-1185">Reference proteome</keyword>
<dbReference type="Pfam" id="PF01535">
    <property type="entry name" value="PPR"/>
    <property type="match status" value="6"/>
</dbReference>
<dbReference type="PROSITE" id="PS51375">
    <property type="entry name" value="PPR"/>
    <property type="match status" value="4"/>
</dbReference>
<feature type="repeat" description="PPR" evidence="2">
    <location>
        <begin position="729"/>
        <end position="763"/>
    </location>
</feature>
<feature type="repeat" description="PPR" evidence="2">
    <location>
        <begin position="222"/>
        <end position="256"/>
    </location>
</feature>
<dbReference type="InterPro" id="IPR046848">
    <property type="entry name" value="E_motif"/>
</dbReference>
<gene>
    <name evidence="3" type="ORF">TanjilG_29805</name>
</gene>
<evidence type="ECO:0000313" key="4">
    <source>
        <dbReference type="Proteomes" id="UP000188354"/>
    </source>
</evidence>
<keyword evidence="1" id="KW-0677">Repeat</keyword>
<dbReference type="PANTHER" id="PTHR47926:SF342">
    <property type="entry name" value="TETRATRICOPEPTIDE-LIKE HELICAL DOMAIN-CONTAINING PROTEIN-RELATED"/>
    <property type="match status" value="1"/>
</dbReference>
<dbReference type="InterPro" id="IPR011990">
    <property type="entry name" value="TPR-like_helical_dom_sf"/>
</dbReference>
<dbReference type="FunFam" id="1.25.40.10:FF:003707">
    <property type="entry name" value="Tetratricopeptide repeat (TPR)-like superfamily protein"/>
    <property type="match status" value="1"/>
</dbReference>
<evidence type="ECO:0008006" key="5">
    <source>
        <dbReference type="Google" id="ProtNLM"/>
    </source>
</evidence>
<feature type="repeat" description="PPR" evidence="2">
    <location>
        <begin position="119"/>
        <end position="153"/>
    </location>
</feature>
<dbReference type="EMBL" id="CM007368">
    <property type="protein sequence ID" value="OIW06049.1"/>
    <property type="molecule type" value="Genomic_DNA"/>
</dbReference>
<proteinExistence type="predicted"/>
<dbReference type="Pfam" id="PF13041">
    <property type="entry name" value="PPR_2"/>
    <property type="match status" value="1"/>
</dbReference>
<evidence type="ECO:0000256" key="1">
    <source>
        <dbReference type="ARBA" id="ARBA00022737"/>
    </source>
</evidence>
<protein>
    <recommendedName>
        <fullName evidence="5">Pentacotripeptide-repeat region of PRORP domain-containing protein</fullName>
    </recommendedName>
</protein>
<dbReference type="Proteomes" id="UP000188354">
    <property type="component" value="Chromosome LG08"/>
</dbReference>
<dbReference type="Gene3D" id="1.25.40.10">
    <property type="entry name" value="Tetratricopeptide repeat domain"/>
    <property type="match status" value="5"/>
</dbReference>
<dbReference type="NCBIfam" id="TIGR00756">
    <property type="entry name" value="PPR"/>
    <property type="match status" value="4"/>
</dbReference>
<dbReference type="PANTHER" id="PTHR47926">
    <property type="entry name" value="PENTATRICOPEPTIDE REPEAT-CONTAINING PROTEIN"/>
    <property type="match status" value="1"/>
</dbReference>
<dbReference type="GO" id="GO:0099402">
    <property type="term" value="P:plant organ development"/>
    <property type="evidence" value="ECO:0007669"/>
    <property type="project" value="UniProtKB-ARBA"/>
</dbReference>
<dbReference type="InterPro" id="IPR002885">
    <property type="entry name" value="PPR_rpt"/>
</dbReference>
<dbReference type="STRING" id="3871.A0A4P1RAX4"/>
<dbReference type="GO" id="GO:0003723">
    <property type="term" value="F:RNA binding"/>
    <property type="evidence" value="ECO:0007669"/>
    <property type="project" value="InterPro"/>
</dbReference>
<sequence>MVLINSTQTKHVSTKLPLFFRTHFTTSPNKPHLPFPPLYSKTHSQLQNNGGFCFQDCVPLLQHLRDHKDINCGRTLHSLFIKSALDKDVFVQNNMVRFYGDIGEIVNAHNVFDEIPDPSLICWTSLVSCYVHVGQHEVGLRLFCGLCRSGMHPNDFGFSVALKACRVMRDHLMGKLIHGLIVKTGFDSHDFCGASILHMYAECGDIENARKFFDEVCVGETCEALWNTLLNAYVQMSDVEGAMKLFREMGHSVVSPNRFTYTILAKLCVDVLDFELGRSVHGQTIKIGVENDVVVGGALVDSYAKLGFLEDACKVFHILEEKDNVALCALLAGFNQTGESKEGLEIYIAFLSEGNIPDPFICATVISLCSNLETVLAGTQVHCGIIKLGFKMDSYLGSAFINMYGSFGMTSDAYKCFLEVCNKNEICISAMMNNLILNSNDLKVLELFCGMREVVAQSNNAISYVLRACGNLFMLKEGRSFHSFIIKNLFEDDSRLGLDNALLEMYIRCRVIDDAKLVFQKMQMPNEFSWSTIISGCSESGQLVEALRIFKDMLRFSKPSQFTLISVIQACAEIEALDVGKQVHSFIMKVGFEYYPFVGSALINMYAVFKHETLNAFTVFLSMKEKDLISWSVMLTSWVQNGYHEEALKLFAEFQTDPVFQVDESILSSSISAAAGLAALDIGKCFHSWVIKLGFEIDLHVASSITDMYSKCGNIKDACKFFNAISGHNLVSWTAMIYGYAYHGLGKESIDLFNKATEFGLEPDGVTFTGVLAACSHAGLVKEGWEHFEHMRSKYSSEVTINHYACMVDLLGRAAKLEEAEVLIKEAPFHSKSLLWKTLLGACSKHENAEIGNRISKMLADIELNEPSTYVLLSNIYASASMWKNCLDLRNKMIKGSVSKQPGSSWIQLVVESSGYKATCSPSSSGESNVHDGTQDSELWGDDAKELKTEIL</sequence>
<dbReference type="Gramene" id="OIW06049">
    <property type="protein sequence ID" value="OIW06049"/>
    <property type="gene ID" value="TanjilG_29805"/>
</dbReference>
<evidence type="ECO:0000256" key="2">
    <source>
        <dbReference type="PROSITE-ProRule" id="PRU00708"/>
    </source>
</evidence>
<feature type="repeat" description="PPR" evidence="2">
    <location>
        <begin position="526"/>
        <end position="560"/>
    </location>
</feature>
<dbReference type="Pfam" id="PF20431">
    <property type="entry name" value="E_motif"/>
    <property type="match status" value="1"/>
</dbReference>
<dbReference type="GO" id="GO:0009451">
    <property type="term" value="P:RNA modification"/>
    <property type="evidence" value="ECO:0007669"/>
    <property type="project" value="InterPro"/>
</dbReference>
<dbReference type="InterPro" id="IPR046960">
    <property type="entry name" value="PPR_At4g14850-like_plant"/>
</dbReference>
<dbReference type="FunFam" id="1.25.40.10:FF:000158">
    <property type="entry name" value="pentatricopeptide repeat-containing protein At2g33680"/>
    <property type="match status" value="1"/>
</dbReference>
<accession>A0A4P1RAX4</accession>
<name>A0A4P1RAX4_LUPAN</name>
<dbReference type="AlphaFoldDB" id="A0A4P1RAX4"/>
<evidence type="ECO:0000313" key="3">
    <source>
        <dbReference type="EMBL" id="OIW06049.1"/>
    </source>
</evidence>
<reference evidence="3 4" key="1">
    <citation type="journal article" date="2017" name="Plant Biotechnol. J.">
        <title>A comprehensive draft genome sequence for lupin (Lupinus angustifolius), an emerging health food: insights into plant-microbe interactions and legume evolution.</title>
        <authorList>
            <person name="Hane J.K."/>
            <person name="Ming Y."/>
            <person name="Kamphuis L.G."/>
            <person name="Nelson M.N."/>
            <person name="Garg G."/>
            <person name="Atkins C.A."/>
            <person name="Bayer P.E."/>
            <person name="Bravo A."/>
            <person name="Bringans S."/>
            <person name="Cannon S."/>
            <person name="Edwards D."/>
            <person name="Foley R."/>
            <person name="Gao L.L."/>
            <person name="Harrison M.J."/>
            <person name="Huang W."/>
            <person name="Hurgobin B."/>
            <person name="Li S."/>
            <person name="Liu C.W."/>
            <person name="McGrath A."/>
            <person name="Morahan G."/>
            <person name="Murray J."/>
            <person name="Weller J."/>
            <person name="Jian J."/>
            <person name="Singh K.B."/>
        </authorList>
    </citation>
    <scope>NUCLEOTIDE SEQUENCE</scope>
    <source>
        <strain evidence="4">cv. Tanjil</strain>
        <tissue evidence="3">Whole plant</tissue>
    </source>
</reference>